<name>A0ABU8HAT3_9BACI</name>
<proteinExistence type="predicted"/>
<dbReference type="EMBL" id="JBBAXC010000003">
    <property type="protein sequence ID" value="MEI5906352.1"/>
    <property type="molecule type" value="Genomic_DNA"/>
</dbReference>
<dbReference type="Proteomes" id="UP001312865">
    <property type="component" value="Unassembled WGS sequence"/>
</dbReference>
<accession>A0ABU8HAT3</accession>
<dbReference type="RefSeq" id="WP_336585785.1">
    <property type="nucleotide sequence ID" value="NZ_JBBAXC010000003.1"/>
</dbReference>
<gene>
    <name evidence="2" type="ORF">WAK64_04700</name>
</gene>
<sequence>MNKTNLIQLGSSLEVDKDHLLCDIEKGSVLLIHLEEQEYPFEVHDKIAEKIVCISGQFTLETDEEQMEIHQGEMVTIRKGLRHRFGKGSKAIIMVIFG</sequence>
<dbReference type="SUPFAM" id="SSF51182">
    <property type="entry name" value="RmlC-like cupins"/>
    <property type="match status" value="1"/>
</dbReference>
<feature type="domain" description="Cupin type-2" evidence="1">
    <location>
        <begin position="38"/>
        <end position="90"/>
    </location>
</feature>
<dbReference type="InterPro" id="IPR011051">
    <property type="entry name" value="RmlC_Cupin_sf"/>
</dbReference>
<dbReference type="InterPro" id="IPR013096">
    <property type="entry name" value="Cupin_2"/>
</dbReference>
<evidence type="ECO:0000313" key="3">
    <source>
        <dbReference type="Proteomes" id="UP001312865"/>
    </source>
</evidence>
<organism evidence="2 3">
    <name type="scientific">Bacillus spongiae</name>
    <dbReference type="NCBI Taxonomy" id="2683610"/>
    <lineage>
        <taxon>Bacteria</taxon>
        <taxon>Bacillati</taxon>
        <taxon>Bacillota</taxon>
        <taxon>Bacilli</taxon>
        <taxon>Bacillales</taxon>
        <taxon>Bacillaceae</taxon>
        <taxon>Bacillus</taxon>
    </lineage>
</organism>
<evidence type="ECO:0000313" key="2">
    <source>
        <dbReference type="EMBL" id="MEI5906352.1"/>
    </source>
</evidence>
<dbReference type="Gene3D" id="2.60.120.10">
    <property type="entry name" value="Jelly Rolls"/>
    <property type="match status" value="1"/>
</dbReference>
<protein>
    <submittedName>
        <fullName evidence="2">Cupin domain-containing protein</fullName>
    </submittedName>
</protein>
<evidence type="ECO:0000259" key="1">
    <source>
        <dbReference type="Pfam" id="PF07883"/>
    </source>
</evidence>
<dbReference type="InterPro" id="IPR014710">
    <property type="entry name" value="RmlC-like_jellyroll"/>
</dbReference>
<dbReference type="Pfam" id="PF07883">
    <property type="entry name" value="Cupin_2"/>
    <property type="match status" value="1"/>
</dbReference>
<reference evidence="2 3" key="1">
    <citation type="journal article" date="2018" name="J. Microbiol.">
        <title>Bacillus spongiae sp. nov., isolated from sponge of Jeju Island.</title>
        <authorList>
            <person name="Lee G.E."/>
            <person name="Im W.T."/>
            <person name="Park J.S."/>
        </authorList>
    </citation>
    <scope>NUCLEOTIDE SEQUENCE [LARGE SCALE GENOMIC DNA]</scope>
    <source>
        <strain evidence="2 3">135PIL107-10</strain>
    </source>
</reference>
<comment type="caution">
    <text evidence="2">The sequence shown here is derived from an EMBL/GenBank/DDBJ whole genome shotgun (WGS) entry which is preliminary data.</text>
</comment>
<keyword evidence="3" id="KW-1185">Reference proteome</keyword>